<dbReference type="GO" id="GO:0004305">
    <property type="term" value="F:ethanolamine kinase activity"/>
    <property type="evidence" value="ECO:0007669"/>
    <property type="project" value="UniProtKB-EC"/>
</dbReference>
<dbReference type="PANTHER" id="PTHR22603:SF66">
    <property type="entry name" value="ETHANOLAMINE KINASE"/>
    <property type="match status" value="1"/>
</dbReference>
<dbReference type="OrthoDB" id="10267235at2759"/>
<comment type="similarity">
    <text evidence="2">Belongs to the choline/ethanolamine kinase family.</text>
</comment>
<dbReference type="InParanoid" id="A0A2P6MZV1"/>
<dbReference type="AlphaFoldDB" id="A0A2P6MZV1"/>
<evidence type="ECO:0000313" key="5">
    <source>
        <dbReference type="Proteomes" id="UP000241769"/>
    </source>
</evidence>
<evidence type="ECO:0000256" key="2">
    <source>
        <dbReference type="ARBA" id="ARBA00038211"/>
    </source>
</evidence>
<comment type="pathway">
    <text evidence="1">Phospholipid metabolism; phosphatidylethanolamine biosynthesis; phosphatidylethanolamine from ethanolamine: step 1/3.</text>
</comment>
<dbReference type="PANTHER" id="PTHR22603">
    <property type="entry name" value="CHOLINE/ETHANOALAMINE KINASE"/>
    <property type="match status" value="1"/>
</dbReference>
<proteinExistence type="inferred from homology"/>
<reference evidence="4 5" key="1">
    <citation type="journal article" date="2018" name="Genome Biol. Evol.">
        <title>Multiple Roots of Fruiting Body Formation in Amoebozoa.</title>
        <authorList>
            <person name="Hillmann F."/>
            <person name="Forbes G."/>
            <person name="Novohradska S."/>
            <person name="Ferling I."/>
            <person name="Riege K."/>
            <person name="Groth M."/>
            <person name="Westermann M."/>
            <person name="Marz M."/>
            <person name="Spaller T."/>
            <person name="Winckler T."/>
            <person name="Schaap P."/>
            <person name="Glockner G."/>
        </authorList>
    </citation>
    <scope>NUCLEOTIDE SEQUENCE [LARGE SCALE GENOMIC DNA]</scope>
    <source>
        <strain evidence="4 5">Jena</strain>
    </source>
</reference>
<dbReference type="Pfam" id="PF01633">
    <property type="entry name" value="Choline_kinase"/>
    <property type="match status" value="1"/>
</dbReference>
<dbReference type="STRING" id="1890364.A0A2P6MZV1"/>
<dbReference type="CDD" id="cd05157">
    <property type="entry name" value="ETNK_euk"/>
    <property type="match status" value="1"/>
</dbReference>
<comment type="caution">
    <text evidence="4">The sequence shown here is derived from an EMBL/GenBank/DDBJ whole genome shotgun (WGS) entry which is preliminary data.</text>
</comment>
<dbReference type="Proteomes" id="UP000241769">
    <property type="component" value="Unassembled WGS sequence"/>
</dbReference>
<protein>
    <recommendedName>
        <fullName evidence="3">ethanolamine kinase</fullName>
        <ecNumber evidence="3">2.7.1.82</ecNumber>
    </recommendedName>
</protein>
<evidence type="ECO:0000256" key="3">
    <source>
        <dbReference type="ARBA" id="ARBA00038874"/>
    </source>
</evidence>
<dbReference type="GO" id="GO:0006646">
    <property type="term" value="P:phosphatidylethanolamine biosynthetic process"/>
    <property type="evidence" value="ECO:0007669"/>
    <property type="project" value="TreeGrafter"/>
</dbReference>
<accession>A0A2P6MZV1</accession>
<dbReference type="Gene3D" id="3.30.200.20">
    <property type="entry name" value="Phosphorylase Kinase, domain 1"/>
    <property type="match status" value="1"/>
</dbReference>
<sequence>MNRRLKLTIDVTKDPERDALNIAKLAMEEWKDIADDDIHVRELAGGITNRLGFKDHHVLVRVYGSNTEVLIDRDEELRCITELGKISLAPPIHAVFNNGFVYGYYEGETLDATCTALANGVHNKEIAERMAEWHSSKGIEGDKRPTIWDKLLKYLSLVPDEYSTQEKNEQMKKANLSKARILEEIHFFKDRLEKDDLRVGFCHNDLLAGNVVYNPIDSEISFNCESLLINSENIYFIDYEYGAYNYNTFDIANHFCEWCGFELVYEQYPSKEKQYEFFKSYLKRLDGRDPSESELEKWYTDVQRMSLVCHFFWGIWALVQAHISQLTFDYLPYGINRIQYAIHNRPRLFE</sequence>
<dbReference type="InterPro" id="IPR011009">
    <property type="entry name" value="Kinase-like_dom_sf"/>
</dbReference>
<dbReference type="SUPFAM" id="SSF56112">
    <property type="entry name" value="Protein kinase-like (PK-like)"/>
    <property type="match status" value="1"/>
</dbReference>
<keyword evidence="5" id="KW-1185">Reference proteome</keyword>
<dbReference type="EMBL" id="MDYQ01000273">
    <property type="protein sequence ID" value="PRP77227.1"/>
    <property type="molecule type" value="Genomic_DNA"/>
</dbReference>
<organism evidence="4 5">
    <name type="scientific">Planoprotostelium fungivorum</name>
    <dbReference type="NCBI Taxonomy" id="1890364"/>
    <lineage>
        <taxon>Eukaryota</taxon>
        <taxon>Amoebozoa</taxon>
        <taxon>Evosea</taxon>
        <taxon>Variosea</taxon>
        <taxon>Cavosteliida</taxon>
        <taxon>Cavosteliaceae</taxon>
        <taxon>Planoprotostelium</taxon>
    </lineage>
</organism>
<gene>
    <name evidence="4" type="ORF">PROFUN_15121</name>
</gene>
<evidence type="ECO:0000313" key="4">
    <source>
        <dbReference type="EMBL" id="PRP77227.1"/>
    </source>
</evidence>
<name>A0A2P6MZV1_9EUKA</name>
<dbReference type="Gene3D" id="3.90.1200.10">
    <property type="match status" value="1"/>
</dbReference>
<dbReference type="GO" id="GO:0005737">
    <property type="term" value="C:cytoplasm"/>
    <property type="evidence" value="ECO:0007669"/>
    <property type="project" value="TreeGrafter"/>
</dbReference>
<dbReference type="EC" id="2.7.1.82" evidence="3"/>
<evidence type="ECO:0000256" key="1">
    <source>
        <dbReference type="ARBA" id="ARBA00037883"/>
    </source>
</evidence>